<name>A0A815LCJ1_9BILA</name>
<gene>
    <name evidence="2" type="ORF">GPM918_LOCUS33434</name>
    <name evidence="3" type="ORF">SRO942_LOCUS34117</name>
</gene>
<evidence type="ECO:0000313" key="3">
    <source>
        <dbReference type="EMBL" id="CAF4298345.1"/>
    </source>
</evidence>
<evidence type="ECO:0000313" key="4">
    <source>
        <dbReference type="Proteomes" id="UP000663829"/>
    </source>
</evidence>
<evidence type="ECO:0000313" key="2">
    <source>
        <dbReference type="EMBL" id="CAF1408166.1"/>
    </source>
</evidence>
<dbReference type="AlphaFoldDB" id="A0A815LCJ1"/>
<dbReference type="OrthoDB" id="5783533at2759"/>
<dbReference type="Proteomes" id="UP000681722">
    <property type="component" value="Unassembled WGS sequence"/>
</dbReference>
<dbReference type="EMBL" id="CAJNOQ010017791">
    <property type="protein sequence ID" value="CAF1408166.1"/>
    <property type="molecule type" value="Genomic_DNA"/>
</dbReference>
<protein>
    <recommendedName>
        <fullName evidence="1">Protein zer-1 homolog-like C-terminal domain-containing protein</fullName>
    </recommendedName>
</protein>
<feature type="domain" description="Protein zer-1 homolog-like C-terminal" evidence="1">
    <location>
        <begin position="5"/>
        <end position="50"/>
    </location>
</feature>
<organism evidence="2 4">
    <name type="scientific">Didymodactylos carnosus</name>
    <dbReference type="NCBI Taxonomy" id="1234261"/>
    <lineage>
        <taxon>Eukaryota</taxon>
        <taxon>Metazoa</taxon>
        <taxon>Spiralia</taxon>
        <taxon>Gnathifera</taxon>
        <taxon>Rotifera</taxon>
        <taxon>Eurotatoria</taxon>
        <taxon>Bdelloidea</taxon>
        <taxon>Philodinida</taxon>
        <taxon>Philodinidae</taxon>
        <taxon>Didymodactylos</taxon>
    </lineage>
</organism>
<reference evidence="2" key="1">
    <citation type="submission" date="2021-02" db="EMBL/GenBank/DDBJ databases">
        <authorList>
            <person name="Nowell W R."/>
        </authorList>
    </citation>
    <scope>NUCLEOTIDE SEQUENCE</scope>
</reference>
<comment type="caution">
    <text evidence="2">The sequence shown here is derived from an EMBL/GenBank/DDBJ whole genome shotgun (WGS) entry which is preliminary data.</text>
</comment>
<dbReference type="Proteomes" id="UP000663829">
    <property type="component" value="Unassembled WGS sequence"/>
</dbReference>
<proteinExistence type="predicted"/>
<dbReference type="InterPro" id="IPR055142">
    <property type="entry name" value="ZER1-like_C"/>
</dbReference>
<dbReference type="EMBL" id="CAJOBC010083213">
    <property type="protein sequence ID" value="CAF4298345.1"/>
    <property type="molecule type" value="Genomic_DNA"/>
</dbReference>
<accession>A0A815LCJ1</accession>
<evidence type="ECO:0000259" key="1">
    <source>
        <dbReference type="Pfam" id="PF22964"/>
    </source>
</evidence>
<feature type="non-terminal residue" evidence="2">
    <location>
        <position position="1"/>
    </location>
</feature>
<dbReference type="Pfam" id="PF22964">
    <property type="entry name" value="ZER1-like_2nd"/>
    <property type="match status" value="1"/>
</dbReference>
<sequence>NDIFNANTYKNGSDDLLELAWTVLWNITDETAENCRKFFEDNNGLQAFVDWHILNVGPELSIISTDRNELNNLK</sequence>
<keyword evidence="4" id="KW-1185">Reference proteome</keyword>